<sequence>MADSHNSRNMWESVDHSLTSNLLSSITSTVECTICSEIMVIPVTAECGHSFCYDCIYQWFSNKLNCPTCRHNIDNKPTLNLQLKEICKNIVDLMIDAKLDSHEILKVRRSECENNYNLDVRSKSLFGELFNLGSTVIDTSDGVPRCATCHWEAHGPVCERCGMRFRRAPNSSYDFEDVDDDEENFEDVQGGFHHNDAYDSDDSFIDSRTANEIPVVDSSDEDEREYEEEVELSDAHASELLSSEDEIREINNPHAEEWHGFESATSSVIDRAFSRTSADDDDDSHTEEIGHYNDNDSENVIQLSGDDDDASYYDSEDIREALEQLDNNSPIELSDDSMSGYEMDDQSYGYHSEDGF</sequence>
<dbReference type="OrthoDB" id="6105938at2759"/>
<dbReference type="Pfam" id="PF00097">
    <property type="entry name" value="zf-C3HC4"/>
    <property type="match status" value="1"/>
</dbReference>
<dbReference type="GO" id="GO:0043161">
    <property type="term" value="P:proteasome-mediated ubiquitin-dependent protein catabolic process"/>
    <property type="evidence" value="ECO:0007669"/>
    <property type="project" value="TreeGrafter"/>
</dbReference>
<feature type="compositionally biased region" description="Acidic residues" evidence="5">
    <location>
        <begin position="305"/>
        <end position="315"/>
    </location>
</feature>
<dbReference type="OMA" id="NSEMTDY"/>
<gene>
    <name evidence="7" type="ORF">G210_4565</name>
</gene>
<dbReference type="SUPFAM" id="SSF57850">
    <property type="entry name" value="RING/U-box"/>
    <property type="match status" value="1"/>
</dbReference>
<evidence type="ECO:0000259" key="6">
    <source>
        <dbReference type="PROSITE" id="PS50089"/>
    </source>
</evidence>
<dbReference type="PROSITE" id="PS00518">
    <property type="entry name" value="ZF_RING_1"/>
    <property type="match status" value="1"/>
</dbReference>
<dbReference type="eggNOG" id="KOG2177">
    <property type="taxonomic scope" value="Eukaryota"/>
</dbReference>
<comment type="caution">
    <text evidence="7">The sequence shown here is derived from an EMBL/GenBank/DDBJ whole genome shotgun (WGS) entry which is preliminary data.</text>
</comment>
<dbReference type="PANTHER" id="PTHR15898:SF13">
    <property type="entry name" value="BIFUNCTIONAL APOPTOSIS REGULATOR"/>
    <property type="match status" value="1"/>
</dbReference>
<name>M3JDX0_CANMX</name>
<keyword evidence="3" id="KW-0862">Zinc</keyword>
<dbReference type="GO" id="GO:0061630">
    <property type="term" value="F:ubiquitin protein ligase activity"/>
    <property type="evidence" value="ECO:0007669"/>
    <property type="project" value="TreeGrafter"/>
</dbReference>
<dbReference type="InterPro" id="IPR017907">
    <property type="entry name" value="Znf_RING_CS"/>
</dbReference>
<dbReference type="InterPro" id="IPR013083">
    <property type="entry name" value="Znf_RING/FYVE/PHD"/>
</dbReference>
<dbReference type="EMBL" id="AOGT01000282">
    <property type="protein sequence ID" value="EMG50403.1"/>
    <property type="molecule type" value="Genomic_DNA"/>
</dbReference>
<feature type="region of interest" description="Disordered" evidence="5">
    <location>
        <begin position="274"/>
        <end position="356"/>
    </location>
</feature>
<evidence type="ECO:0000313" key="7">
    <source>
        <dbReference type="EMBL" id="EMG50403.1"/>
    </source>
</evidence>
<evidence type="ECO:0000256" key="4">
    <source>
        <dbReference type="PROSITE-ProRule" id="PRU00175"/>
    </source>
</evidence>
<proteinExistence type="predicted"/>
<dbReference type="PROSITE" id="PS50089">
    <property type="entry name" value="ZF_RING_2"/>
    <property type="match status" value="1"/>
</dbReference>
<dbReference type="Proteomes" id="UP000011777">
    <property type="component" value="Unassembled WGS sequence"/>
</dbReference>
<dbReference type="Gene3D" id="3.30.40.10">
    <property type="entry name" value="Zinc/RING finger domain, C3HC4 (zinc finger)"/>
    <property type="match status" value="1"/>
</dbReference>
<keyword evidence="2 4" id="KW-0863">Zinc-finger</keyword>
<dbReference type="HOGENOM" id="CLU_054407_0_0_1"/>
<evidence type="ECO:0000313" key="8">
    <source>
        <dbReference type="Proteomes" id="UP000011777"/>
    </source>
</evidence>
<accession>M3JDX0</accession>
<organism evidence="7 8">
    <name type="scientific">Candida maltosa (strain Xu316)</name>
    <name type="common">Yeast</name>
    <dbReference type="NCBI Taxonomy" id="1245528"/>
    <lineage>
        <taxon>Eukaryota</taxon>
        <taxon>Fungi</taxon>
        <taxon>Dikarya</taxon>
        <taxon>Ascomycota</taxon>
        <taxon>Saccharomycotina</taxon>
        <taxon>Pichiomycetes</taxon>
        <taxon>Debaryomycetaceae</taxon>
        <taxon>Candida/Lodderomyces clade</taxon>
        <taxon>Candida</taxon>
    </lineage>
</organism>
<evidence type="ECO:0000256" key="1">
    <source>
        <dbReference type="ARBA" id="ARBA00022723"/>
    </source>
</evidence>
<protein>
    <recommendedName>
        <fullName evidence="6">RING-type domain-containing protein</fullName>
    </recommendedName>
</protein>
<keyword evidence="1" id="KW-0479">Metal-binding</keyword>
<dbReference type="InterPro" id="IPR018957">
    <property type="entry name" value="Znf_C3HC4_RING-type"/>
</dbReference>
<dbReference type="GO" id="GO:0008270">
    <property type="term" value="F:zinc ion binding"/>
    <property type="evidence" value="ECO:0007669"/>
    <property type="project" value="UniProtKB-KW"/>
</dbReference>
<keyword evidence="8" id="KW-1185">Reference proteome</keyword>
<feature type="domain" description="RING-type" evidence="6">
    <location>
        <begin position="32"/>
        <end position="70"/>
    </location>
</feature>
<dbReference type="GO" id="GO:0005634">
    <property type="term" value="C:nucleus"/>
    <property type="evidence" value="ECO:0007669"/>
    <property type="project" value="TreeGrafter"/>
</dbReference>
<evidence type="ECO:0000256" key="3">
    <source>
        <dbReference type="ARBA" id="ARBA00022833"/>
    </source>
</evidence>
<dbReference type="AlphaFoldDB" id="M3JDX0"/>
<dbReference type="InterPro" id="IPR001841">
    <property type="entry name" value="Znf_RING"/>
</dbReference>
<evidence type="ECO:0000256" key="2">
    <source>
        <dbReference type="ARBA" id="ARBA00022771"/>
    </source>
</evidence>
<dbReference type="STRING" id="1245528.M3JDX0"/>
<dbReference type="PANTHER" id="PTHR15898">
    <property type="entry name" value="BIFUNCTIONAL APOPTOSIS REGULATOR"/>
    <property type="match status" value="1"/>
</dbReference>
<reference evidence="7 8" key="1">
    <citation type="submission" date="2013-02" db="EMBL/GenBank/DDBJ databases">
        <title>Genome sequence of Candida maltosa Xu316, a potential industrial strain for xylitol and ethanol production.</title>
        <authorList>
            <person name="Yu J."/>
            <person name="Wang Q."/>
            <person name="Geng X."/>
            <person name="Bao W."/>
            <person name="He P."/>
            <person name="Cai J."/>
        </authorList>
    </citation>
    <scope>NUCLEOTIDE SEQUENCE [LARGE SCALE GENOMIC DNA]</scope>
    <source>
        <strain evidence="8">Xu316</strain>
    </source>
</reference>
<dbReference type="SMART" id="SM00184">
    <property type="entry name" value="RING"/>
    <property type="match status" value="1"/>
</dbReference>
<evidence type="ECO:0000256" key="5">
    <source>
        <dbReference type="SAM" id="MobiDB-lite"/>
    </source>
</evidence>